<proteinExistence type="predicted"/>
<dbReference type="PANTHER" id="PTHR22928:SF3">
    <property type="entry name" value="TELOMERE-ASSOCIATED PROTEIN RIF1"/>
    <property type="match status" value="1"/>
</dbReference>
<dbReference type="STRING" id="610380.E2B8N1"/>
<keyword evidence="3" id="KW-1185">Reference proteome</keyword>
<accession>E2B8N1</accession>
<dbReference type="GO" id="GO:0140445">
    <property type="term" value="C:chromosome, telomeric repeat region"/>
    <property type="evidence" value="ECO:0007669"/>
    <property type="project" value="TreeGrafter"/>
</dbReference>
<feature type="region of interest" description="Disordered" evidence="1">
    <location>
        <begin position="1804"/>
        <end position="1825"/>
    </location>
</feature>
<feature type="compositionally biased region" description="Basic and acidic residues" evidence="1">
    <location>
        <begin position="1205"/>
        <end position="1221"/>
    </location>
</feature>
<feature type="compositionally biased region" description="Basic and acidic residues" evidence="1">
    <location>
        <begin position="1332"/>
        <end position="1357"/>
    </location>
</feature>
<feature type="compositionally biased region" description="Polar residues" evidence="1">
    <location>
        <begin position="1722"/>
        <end position="1734"/>
    </location>
</feature>
<dbReference type="GO" id="GO:0005634">
    <property type="term" value="C:nucleus"/>
    <property type="evidence" value="ECO:0007669"/>
    <property type="project" value="TreeGrafter"/>
</dbReference>
<dbReference type="OMA" id="NMRSTDY"/>
<feature type="compositionally biased region" description="Low complexity" evidence="1">
    <location>
        <begin position="1222"/>
        <end position="1231"/>
    </location>
</feature>
<feature type="compositionally biased region" description="Basic and acidic residues" evidence="1">
    <location>
        <begin position="1092"/>
        <end position="1101"/>
    </location>
</feature>
<dbReference type="GO" id="GO:0000723">
    <property type="term" value="P:telomere maintenance"/>
    <property type="evidence" value="ECO:0007669"/>
    <property type="project" value="TreeGrafter"/>
</dbReference>
<feature type="region of interest" description="Disordered" evidence="1">
    <location>
        <begin position="1721"/>
        <end position="1772"/>
    </location>
</feature>
<dbReference type="OrthoDB" id="5399929at2759"/>
<organism evidence="3">
    <name type="scientific">Harpegnathos saltator</name>
    <name type="common">Jerdon's jumping ant</name>
    <dbReference type="NCBI Taxonomy" id="610380"/>
    <lineage>
        <taxon>Eukaryota</taxon>
        <taxon>Metazoa</taxon>
        <taxon>Ecdysozoa</taxon>
        <taxon>Arthropoda</taxon>
        <taxon>Hexapoda</taxon>
        <taxon>Insecta</taxon>
        <taxon>Pterygota</taxon>
        <taxon>Neoptera</taxon>
        <taxon>Endopterygota</taxon>
        <taxon>Hymenoptera</taxon>
        <taxon>Apocrita</taxon>
        <taxon>Aculeata</taxon>
        <taxon>Formicoidea</taxon>
        <taxon>Formicidae</taxon>
        <taxon>Ponerinae</taxon>
        <taxon>Ponerini</taxon>
        <taxon>Harpegnathos</taxon>
    </lineage>
</organism>
<dbReference type="Proteomes" id="UP000008237">
    <property type="component" value="Unassembled WGS sequence"/>
</dbReference>
<feature type="compositionally biased region" description="Basic and acidic residues" evidence="1">
    <location>
        <begin position="1025"/>
        <end position="1054"/>
    </location>
</feature>
<evidence type="ECO:0000313" key="2">
    <source>
        <dbReference type="EMBL" id="EFN87937.1"/>
    </source>
</evidence>
<feature type="region of interest" description="Disordered" evidence="1">
    <location>
        <begin position="1092"/>
        <end position="1234"/>
    </location>
</feature>
<sequence>MTTFFSKMLKTLRENSGVKEKREALTYISSQAKKLELSGVIKEDRYKELCRLVIESFTKEEGMQYEALGALTAIVQEFQAHSLCLFESILRTNKKIRLKILKLLEVVEDNAISAAANDGQALNFFKDCMISVQPNLMEWITPTACIDNLQILTKVEHHVLSDEQKLEEDTITYSLTLLKRLYRLAAVTFDQNMEKFDTLLMDKVVTLAYMGHKRQRGIALKVMQQAIATNSSLRICKEYPELWAQYKSNLQSVYCKRMFLLVAACETDWSIQWNITIQLLGADLHRGANLINSLLSVEEKAFKSTDTIIRRQAFLSWKLLIDNFALDYQELATARRIKLLCIPLNAKNSKTELIALTKLEVWWHLIIKLYKDIAQFVTPVITQFLNFCFGPLGDTPLLSSKFDVIGSPGKRFLKTKLVAMDALYQLVVSREENSTVCASMLEERLPHAISYTVFQECSKTITHSIGEALLILGQLVDQEMKNRYQFGKMLWTSLIAYIKNVDLEKKDHLYRDVILIIIELGNHFDKPMVKDMIFNVVLPDLVQIVKTTEFIDSALSELVLKVLSLPVLHEVPEIFYPTFYVELWAIITKTLTKYIINSNKINEGDKNIHNFKTVKSVLSFPFQYIVLENSQTQNQAMIWRALYNEFEKQSALISTVKPNEIVLDVTSIMQTYLNTNNYFFILICLDGVLSTINYKHLLTQDGIPSIMQLTIDVTIIALNNQQSYNCEIALKILSSMLVTICGHNPHKVVLYLDACKSAIELALKSQLRTLNTEIENTWQTVISIFRGLDNSFWKLSTLYKETFIIAMNHPNSHIRSLTPSILGIKEGFDNTAKHNLDEIEKIANKSPSYSKRDSVTKKTEEMGKAKEVHVVGSFLNRKSINTKPIPSKSLEKDNKKTLLLPDPDSQDYVYIKTDLKFDINRLTEHQKETLKKKREDIPALYNDLSQSSSQNSQNLQEWFDMKAKHINESDKSSNKKSDFVQKPINSDANKENKIIVMQSELNLMDKMINNNNSNKLDGNVGDNIVDTKQKKDSVKEAEKKDSGSHDENTSKETKMTSSSFAGFNVIDDDDTNVAHSTISVAKKLNFESKEEFPADKMHERQSSPSMFDSAKRRYRNDKIDMTRSNSSLKSDETDERQKDSSITNIVQKTLKNNKEKPSTSISQKPRDDSDITEDSNKKGIKRKYVSDTESDGGTQFRRKRKMIKYSKDINDDDKDKSRDSDSTSLDTADMDGLTQRMKNEMSRLKIDMVFDCPAVNRRRLKHLDEGDKETALKRTWAPDEKGLKLKFLEAKSAEASKKVLKTTEKNIKDTKDGKEGNDTSQGVVKKRGRRSIRQDPDKNDSDVTKETKNSNDIDKVSPSKNSADIDTTCVVLTSQVEQDISGRIEDERLDKNDSKSISNKNKESSMVPETKELSQDEVEDVVESSQSPNVDIKLSKKCGEKQCFIKINKITNIHAVKASDVIVEKNYVPDSIPVDSGDNNVPDPCEQLSEVDIDNNKEINDVENKDDTCEDAIQETDNSNTKILVVEGQKTTDSSLSIKPTGTTSFSSPKGSSKVFSKLKSFTAHGRAAHMLGLVTKQSRIEAGSSIIEDDSSVKKSRTKDVESETLASKKVSTVKETDKIGGPSGSRQEKIFNNMRSNDYCVSSSTYMFTNLKNDGEKLSSKMDKNTSDSVSTNSSVDKSNEENTSLLCEKDDLPILEWSSANPPSLTASPSASILKRYRSTVSEQDSDQITPNKRKRVSFADPPVSKEMGYETSITDSPHKSTKFSMARSLTPKKDSPLKYKQLRLISHKLISSETNLTTDLTTENDVSNESRAESALETEEVNEPLIKTSEAYTDDVDEQISNSSSENNSIAQGNSDMETDIVDNLEQEVEITVDVLSICVPEDEDQDQQFLSHKVVQNTVPIDRVETGDSETQQDIFDGSDTKNNGSMIQTSNDEVTMPIQNNLADSIKLNVTNDSVINALPVTGDNLEDTVDIQNVTGLNSTVNSDEVFCEKLSRSSTYMNAKNVADQDTLPVTDSIFASLPSSQDSRCEDQNNVELDPEFLDSIQPIYPKLSSCREPIDTVIDLLTTPLWKQNLHTYLTSRNLLTIGDLAQLSEREINRIPLKGKPKTEFIRKVLKHYESTSGSVCRKENVPTLKYMSREKSLDNPPNQARNVLVRPLFDSIEAASTSINNESLSCSTPLTRPTEKLLDNLSTEKSLTEHLDRTSSMSSDICSTDISTEHENADILTSDAFIVNEKTNTKAPITVHSSPGISTSPNKSTILPIATSSSISKNLTTMTEVPSSNNSINVSAIVCDEPVITHTSIGVGTDEVYSSEPAVNKTTRSVESQMTLEDLLDEIDINVVLESAVRRCNPETILSQYKIKMRHLSEPDLVKETIRMLGLQNKRQLNDSLLKSICHSYGINNVLLRLPDIFNSDSKFFDRVFKAYYKKLDIVECLQVFNSNKLKNAICQQCTSSELVEMLSEKLKQEEQEGIRKPIPEISSLNAMLQRLPKDVIISHTVANEDIIPASVVLDIALQNNSSEDIARALSAQSPSRLKSVLDQFLPPQSSIACVRNADKSKEDLFDTFKNVCSKLTMQELLDLYHEAMTNKLLVKEEIN</sequence>
<feature type="region of interest" description="Disordered" evidence="1">
    <location>
        <begin position="1382"/>
        <end position="1424"/>
    </location>
</feature>
<feature type="compositionally biased region" description="Basic and acidic residues" evidence="1">
    <location>
        <begin position="1164"/>
        <end position="1177"/>
    </location>
</feature>
<reference evidence="2 3" key="1">
    <citation type="journal article" date="2010" name="Science">
        <title>Genomic comparison of the ants Camponotus floridanus and Harpegnathos saltator.</title>
        <authorList>
            <person name="Bonasio R."/>
            <person name="Zhang G."/>
            <person name="Ye C."/>
            <person name="Mutti N.S."/>
            <person name="Fang X."/>
            <person name="Qin N."/>
            <person name="Donahue G."/>
            <person name="Yang P."/>
            <person name="Li Q."/>
            <person name="Li C."/>
            <person name="Zhang P."/>
            <person name="Huang Z."/>
            <person name="Berger S.L."/>
            <person name="Reinberg D."/>
            <person name="Wang J."/>
            <person name="Liebig J."/>
        </authorList>
    </citation>
    <scope>NUCLEOTIDE SEQUENCE [LARGE SCALE GENOMIC DNA]</scope>
    <source>
        <strain evidence="2 3">R22 G/1</strain>
    </source>
</reference>
<feature type="region of interest" description="Disordered" evidence="1">
    <location>
        <begin position="1660"/>
        <end position="1688"/>
    </location>
</feature>
<dbReference type="EMBL" id="GL446361">
    <property type="protein sequence ID" value="EFN87937.1"/>
    <property type="molecule type" value="Genomic_DNA"/>
</dbReference>
<dbReference type="CDD" id="cd14267">
    <property type="entry name" value="Rif1_CTD_C-II_like"/>
    <property type="match status" value="1"/>
</dbReference>
<dbReference type="PANTHER" id="PTHR22928">
    <property type="entry name" value="TELOMERE-ASSOCIATED PROTEIN RIF1"/>
    <property type="match status" value="1"/>
</dbReference>
<feature type="region of interest" description="Disordered" evidence="1">
    <location>
        <begin position="1307"/>
        <end position="1360"/>
    </location>
</feature>
<gene>
    <name evidence="2" type="ORF">EAI_17191</name>
</gene>
<evidence type="ECO:0000256" key="1">
    <source>
        <dbReference type="SAM" id="MobiDB-lite"/>
    </source>
</evidence>
<evidence type="ECO:0000313" key="3">
    <source>
        <dbReference type="Proteomes" id="UP000008237"/>
    </source>
</evidence>
<feature type="compositionally biased region" description="Polar residues" evidence="1">
    <location>
        <begin position="1140"/>
        <end position="1150"/>
    </location>
</feature>
<dbReference type="InParanoid" id="E2B8N1"/>
<feature type="compositionally biased region" description="Low complexity" evidence="1">
    <location>
        <begin position="1669"/>
        <end position="1679"/>
    </location>
</feature>
<name>E2B8N1_HARSA</name>
<protein>
    <submittedName>
        <fullName evidence="2">Telomere-associated protein RIF1</fullName>
    </submittedName>
</protein>
<feature type="compositionally biased region" description="Basic and acidic residues" evidence="1">
    <location>
        <begin position="1382"/>
        <end position="1394"/>
    </location>
</feature>
<feature type="region of interest" description="Disordered" evidence="1">
    <location>
        <begin position="1013"/>
        <end position="1056"/>
    </location>
</feature>
<feature type="compositionally biased region" description="Basic and acidic residues" evidence="1">
    <location>
        <begin position="1129"/>
        <end position="1139"/>
    </location>
</feature>
<feature type="compositionally biased region" description="Basic and acidic residues" evidence="1">
    <location>
        <begin position="1307"/>
        <end position="1317"/>
    </location>
</feature>